<protein>
    <submittedName>
        <fullName evidence="1">Uncharacterized protein</fullName>
    </submittedName>
</protein>
<dbReference type="RefSeq" id="WP_206707108.1">
    <property type="nucleotide sequence ID" value="NZ_CP059066.1"/>
</dbReference>
<name>A0A8A0RQC1_9FIRM</name>
<sequence>MYNIKTTNIPYCQSCGKDFRKGEIVYYAKWDNDIVCQKCSVVHREKEKRIFQN</sequence>
<dbReference type="Proteomes" id="UP000662904">
    <property type="component" value="Chromosome"/>
</dbReference>
<evidence type="ECO:0000313" key="2">
    <source>
        <dbReference type="Proteomes" id="UP000662904"/>
    </source>
</evidence>
<reference evidence="1" key="1">
    <citation type="submission" date="2020-07" db="EMBL/GenBank/DDBJ databases">
        <title>Koleobacter methoxysyntrophicus gen. nov., sp. nov., a novel anaerobic bacterium isolated from deep subsurface oil field and proposal of Koleobacterales ord. nov. in the phylum Firmicutes.</title>
        <authorList>
            <person name="Sakamoto S."/>
            <person name="Tamaki H."/>
        </authorList>
    </citation>
    <scope>NUCLEOTIDE SEQUENCE</scope>
    <source>
        <strain evidence="1">NRmbB1</strain>
    </source>
</reference>
<dbReference type="AlphaFoldDB" id="A0A8A0RQC1"/>
<keyword evidence="2" id="KW-1185">Reference proteome</keyword>
<proteinExistence type="predicted"/>
<organism evidence="1 2">
    <name type="scientific">Koleobacter methoxysyntrophicus</name>
    <dbReference type="NCBI Taxonomy" id="2751313"/>
    <lineage>
        <taxon>Bacteria</taxon>
        <taxon>Bacillati</taxon>
        <taxon>Bacillota</taxon>
        <taxon>Clostridia</taxon>
        <taxon>Koleobacterales</taxon>
        <taxon>Koleobacteraceae</taxon>
        <taxon>Koleobacter</taxon>
    </lineage>
</organism>
<evidence type="ECO:0000313" key="1">
    <source>
        <dbReference type="EMBL" id="QSQ09770.1"/>
    </source>
</evidence>
<dbReference type="KEGG" id="kme:H0A61_02151"/>
<accession>A0A8A0RQC1</accession>
<dbReference type="EMBL" id="CP059066">
    <property type="protein sequence ID" value="QSQ09770.1"/>
    <property type="molecule type" value="Genomic_DNA"/>
</dbReference>
<gene>
    <name evidence="1" type="ORF">H0A61_02151</name>
</gene>